<organism evidence="2 3">
    <name type="scientific">Coprococcus aceti</name>
    <dbReference type="NCBI Taxonomy" id="2981786"/>
    <lineage>
        <taxon>Bacteria</taxon>
        <taxon>Bacillati</taxon>
        <taxon>Bacillota</taxon>
        <taxon>Clostridia</taxon>
        <taxon>Lachnospirales</taxon>
        <taxon>Lachnospiraceae</taxon>
        <taxon>Coprococcus</taxon>
    </lineage>
</organism>
<sequence length="2767" mass="294036">MRKRRLRGGITALSVLAAIGMASGITAFAADDTQSEAVDTGKGLEYVYESSGSTPSGVTLNGNSVIIKQSPNSTDSEQLFNIYNDKDRDGILDEGEEAFTLDGSTDIQYGNIYGIYHGKGSSPISITIDGAELPAVYGAFESTVETPENMTAVTISVKGDAAVESLYGLFRTYCTGGVLIDTEESVTIKSLYGLRSSTMDGDITENINYNCDGNTFVTLATDGYYTGKAYTINGDAVFNMNGAGISSVYIVQNGAVLSKTLTAKVTDSKVDNLCGVSQSAKVDGDVSLTFDGISAVKDGSSASVYGASSAAILGNLDLKLKSQSGSEMSVYGTNNTNIKGNVNVSVDGSGAKFNTIYGMYGGMLGGRADIDIKNCAAGYTTCGMNSVSFSQTQPEEEGTYTYTVNMENITGASGRVYGISNCSGITSASVVMKAVATTDTLNGMYLSTGVKGDIKAELYNCNAAYVNALELSNVTVNGSVDAIVSGCSITRSLNVEQGGSISKDLNISVSNVISSSARFVYGGSCLGNMTVNVDGMNDESIVDENGDPLVNSYEYAGSDMFTMMGNFALAGELKADIAKIHFAKCGLAGGDYSCGNIGTKVDITLSDSSINGLAGNNIFYLANESYSGSTENTVPVDIKINNTDFTNADGISFQMYIGNNKDAKVTFDDKCSMPEKYYMAPSMNTTGSSVITYGQNIYYGGQNLVIDKDVTADNIYFGNFTENGSQGNAVIVINKGVTLTAKEGIYAAGGSNILHSGILKGTFKATDGYLPNIFSKGGVIEDSAVGDVANVNYSLDVVSNEKAATYTMTGKTSQYIDPDGTYVKGGADVKITPTVNKGYILDKVTFRGQSDTAENSAVEANGVYTFSMPNEPCTVTIATTGKQIVVSKTTVDPSALLGKEYTAASPLYDMADLVISNDAREGEVTYEIDETNGLPEGLSLIDGKVVGTASKLYEDGKNVIVHVTGRNGSKAQLSLNVIVSNEEKKQDNQDGRIVVDEDEKTICLNGTSVVIQAKDDTETEIYVDDNQDGQADGKTPLYTGDLSEYTITGVEDNAIRRNIRITMTGGNVKAIYGAKDSELSYEGGDAVSINIRGGKAATMYVLSNSIVDGTIAYEIAENTVDKGGFAADTTSKYTGAFMRNSKDIVTIRGTYVVNKKLTATALIIYDSAAVDVNAPVEVTDYVSLNERSSAVFNDTLTADRLGYSKYAKAVVNGDTKLAALNMTQYDTTLTIGEDALFDVGKVNMTSGWARVYQKGTLKCPSDQFSNTGVWVAAGKFADDIDASGWTGVYYSYAGGSTNMDNTSAKLAAQSYVVEYENVKYVACKQAITVSYTDVPGYTAYVSANGGEPVQGSNGSAKVTGPDSSMSIVVDYVADQIDISKEYADPTLAAETKYTAASPAYDLTILKVTGDTTKDYGTDMQYRLKSGSTLPSGLVLESGKIIGTAKNAGESTVTFVITGRNGASVDFPVVFKVLPAGTEIPDINKLGVSVNTEDKTIDLGGNSAVIIVDPSDSSKSSVYLDADHNGVADDNRPLRIDGEVTYDLSGYSISGYMDTANKYTGDISVTLRSGNVGNICAAGSTDSKADRVTIDGNVTMTIMGGYVSGTVAAAGNADVKTVTFAAEDGRAGSVVYGAYNTNAEKVDFTFAKSAQMYTPESTKSENMYVTSGGSVSGDVDVRVGITDHYNTFIYGADYMNKRSYFNGVSGTVVSGNVNCVVDGRWCAEKCNNFVQQSNVKGDLYAEIKSGELRKNDVNNEHSKALVFNYGHSIGNIYVKAGTEGAVTGDFVLAAGGKVGKVEYVDENAKSIATVKGTADNYQVESLGSLYMSLAGKLTIGGDYTLDREVEVKQLEILKDSKLTIAEGAVLTNTSTATVTGDVENLGTWNVDGALTMTGSLVNRGAWNLKGNVQASATVDNYGYITAANSERITLNTNAKLINRADAQFTFGNLTNSAMIVNYGNMKQLAYTSSIGSGSILTTVIPDMVYALKNYSVIFYKLDVDYPAYCFKDGDAKIEKSSSATRCQKKSGVDGDDALYIQGGKSFYITIDGEPIDGMAVDSVVFGPDDTVMTTSNNRLWSGVMTYEPATVTVNMAKQEAVNITLAKTEDTAKAQVGKTTTKDEPLYDLTAIEIQNDEAVDNGYVSYSLAKGQTLPAGLVIYDGKVYGTPKTASAEAQTVKFTVRGQNQTVAEFTLIISSVEKGIPSFTAGKAGDAYAGKTLADVELPTSTAGKYMWADGTQQVGKAGTSETYDAYFVPDDTANYDWSKIDTAEGTYEELEDGSMRIAVKLSVYVRKQDPVFTVPENVTATYGDTVGKILLPETAGGMFIWENADESVGEVGTKTFLATFVPEDEDVYERAEHVEITVQILPANAVFTQAIDSLSAKENMTLADIELPEREDGVYTWYTDRTTKVEDGNTYKLCFKPADTLNYDWTSVTGWNRAYNGVVFNVKITVEKEPEQHVHDYGNKYKSDSRSHWYQCSCGEKSGLANHTWDKGAITTKPTDTAAGKKTFTCTKCGYKRYESVAALGIDIGNSKNNVVVSGIEKNGYTYTGSPITVKSLALRRGKTTLKNGVDYTVQYKNNKNIGTATVKITGKGNYRGSVSKTFAIKAGKGKIYKVAQKGVPGYLKYKVTNAASNGKGTVTLVGSTSKKSDKKFKSLTVASSVKIGGVNFNVTAVGAKAFTGRKYLTTVVIGGNVKTIGGAAFSKCGKLGKVTIKSTRITTIGKNAFQGVKSNVKIYLPKKKYDAYAKKLKAKGMNTPKKAVYKKSK</sequence>
<dbReference type="EMBL" id="JBBNGJ010000001">
    <property type="protein sequence ID" value="MEQ2591786.1"/>
    <property type="molecule type" value="Genomic_DNA"/>
</dbReference>
<gene>
    <name evidence="2" type="ORF">AAAU18_02510</name>
</gene>
<dbReference type="Proteomes" id="UP001494672">
    <property type="component" value="Unassembled WGS sequence"/>
</dbReference>
<evidence type="ECO:0000313" key="2">
    <source>
        <dbReference type="EMBL" id="MEQ2591786.1"/>
    </source>
</evidence>
<protein>
    <submittedName>
        <fullName evidence="2">Leucine-rich repeat protein</fullName>
    </submittedName>
</protein>
<dbReference type="SUPFAM" id="SSF49452">
    <property type="entry name" value="Starch-binding domain-like"/>
    <property type="match status" value="1"/>
</dbReference>
<feature type="chain" id="PRO_5046199577" evidence="1">
    <location>
        <begin position="30"/>
        <end position="2767"/>
    </location>
</feature>
<feature type="signal peptide" evidence="1">
    <location>
        <begin position="1"/>
        <end position="29"/>
    </location>
</feature>
<dbReference type="InterPro" id="IPR026906">
    <property type="entry name" value="LRR_5"/>
</dbReference>
<proteinExistence type="predicted"/>
<dbReference type="InterPro" id="IPR013784">
    <property type="entry name" value="Carb-bd-like_fold"/>
</dbReference>
<comment type="caution">
    <text evidence="2">The sequence shown here is derived from an EMBL/GenBank/DDBJ whole genome shotgun (WGS) entry which is preliminary data.</text>
</comment>
<name>A0ABV1I6F2_9FIRM</name>
<keyword evidence="3" id="KW-1185">Reference proteome</keyword>
<keyword evidence="1" id="KW-0732">Signal</keyword>
<dbReference type="Pfam" id="PF13306">
    <property type="entry name" value="LRR_5"/>
    <property type="match status" value="1"/>
</dbReference>
<evidence type="ECO:0000256" key="1">
    <source>
        <dbReference type="SAM" id="SignalP"/>
    </source>
</evidence>
<reference evidence="2 3" key="1">
    <citation type="submission" date="2024-04" db="EMBL/GenBank/DDBJ databases">
        <title>Human intestinal bacterial collection.</title>
        <authorList>
            <person name="Pauvert C."/>
            <person name="Hitch T.C.A."/>
            <person name="Clavel T."/>
        </authorList>
    </citation>
    <scope>NUCLEOTIDE SEQUENCE [LARGE SCALE GENOMIC DNA]</scope>
    <source>
        <strain evidence="2 3">CLA-AA-H181</strain>
    </source>
</reference>
<dbReference type="Gene3D" id="3.80.10.10">
    <property type="entry name" value="Ribonuclease Inhibitor"/>
    <property type="match status" value="1"/>
</dbReference>
<accession>A0ABV1I6F2</accession>
<dbReference type="InterPro" id="IPR032675">
    <property type="entry name" value="LRR_dom_sf"/>
</dbReference>
<dbReference type="RefSeq" id="WP_349092748.1">
    <property type="nucleotide sequence ID" value="NZ_JBBNGJ010000001.1"/>
</dbReference>
<evidence type="ECO:0000313" key="3">
    <source>
        <dbReference type="Proteomes" id="UP001494672"/>
    </source>
</evidence>